<evidence type="ECO:0008006" key="3">
    <source>
        <dbReference type="Google" id="ProtNLM"/>
    </source>
</evidence>
<keyword evidence="2" id="KW-1185">Reference proteome</keyword>
<dbReference type="AlphaFoldDB" id="A0A928VKI3"/>
<evidence type="ECO:0000313" key="2">
    <source>
        <dbReference type="Proteomes" id="UP000625316"/>
    </source>
</evidence>
<dbReference type="EMBL" id="JADEXQ010000027">
    <property type="protein sequence ID" value="MBE9030015.1"/>
    <property type="molecule type" value="Genomic_DNA"/>
</dbReference>
<protein>
    <recommendedName>
        <fullName evidence="3">NB-ARC domain-containing protein</fullName>
    </recommendedName>
</protein>
<dbReference type="PANTHER" id="PTHR47691">
    <property type="entry name" value="REGULATOR-RELATED"/>
    <property type="match status" value="1"/>
</dbReference>
<organism evidence="1 2">
    <name type="scientific">Romeriopsis navalis LEGE 11480</name>
    <dbReference type="NCBI Taxonomy" id="2777977"/>
    <lineage>
        <taxon>Bacteria</taxon>
        <taxon>Bacillati</taxon>
        <taxon>Cyanobacteriota</taxon>
        <taxon>Cyanophyceae</taxon>
        <taxon>Leptolyngbyales</taxon>
        <taxon>Leptolyngbyaceae</taxon>
        <taxon>Romeriopsis</taxon>
        <taxon>Romeriopsis navalis</taxon>
    </lineage>
</organism>
<name>A0A928VKI3_9CYAN</name>
<dbReference type="SUPFAM" id="SSF52540">
    <property type="entry name" value="P-loop containing nucleoside triphosphate hydrolases"/>
    <property type="match status" value="1"/>
</dbReference>
<dbReference type="Proteomes" id="UP000625316">
    <property type="component" value="Unassembled WGS sequence"/>
</dbReference>
<accession>A0A928VKI3</accession>
<dbReference type="PRINTS" id="PR00364">
    <property type="entry name" value="DISEASERSIST"/>
</dbReference>
<reference evidence="1" key="1">
    <citation type="submission" date="2020-10" db="EMBL/GenBank/DDBJ databases">
        <authorList>
            <person name="Castelo-Branco R."/>
            <person name="Eusebio N."/>
            <person name="Adriana R."/>
            <person name="Vieira A."/>
            <person name="Brugerolle De Fraissinette N."/>
            <person name="Rezende De Castro R."/>
            <person name="Schneider M.P."/>
            <person name="Vasconcelos V."/>
            <person name="Leao P.N."/>
        </authorList>
    </citation>
    <scope>NUCLEOTIDE SEQUENCE</scope>
    <source>
        <strain evidence="1">LEGE 11480</strain>
    </source>
</reference>
<gene>
    <name evidence="1" type="ORF">IQ266_09775</name>
</gene>
<comment type="caution">
    <text evidence="1">The sequence shown here is derived from an EMBL/GenBank/DDBJ whole genome shotgun (WGS) entry which is preliminary data.</text>
</comment>
<dbReference type="Gene3D" id="3.40.50.300">
    <property type="entry name" value="P-loop containing nucleotide triphosphate hydrolases"/>
    <property type="match status" value="1"/>
</dbReference>
<proteinExistence type="predicted"/>
<dbReference type="GO" id="GO:0043531">
    <property type="term" value="F:ADP binding"/>
    <property type="evidence" value="ECO:0007669"/>
    <property type="project" value="InterPro"/>
</dbReference>
<dbReference type="RefSeq" id="WP_264324842.1">
    <property type="nucleotide sequence ID" value="NZ_JADEXQ010000027.1"/>
</dbReference>
<dbReference type="PANTHER" id="PTHR47691:SF3">
    <property type="entry name" value="HTH-TYPE TRANSCRIPTIONAL REGULATOR RV0890C-RELATED"/>
    <property type="match status" value="1"/>
</dbReference>
<evidence type="ECO:0000313" key="1">
    <source>
        <dbReference type="EMBL" id="MBE9030015.1"/>
    </source>
</evidence>
<sequence>MSNKAQGEGHTLGCLASTSGSSQSILAFPDPISHFIGRDRELQAIERLFKQGINVVELTDSPGKIGMGKSALAIQAVHALKSHYSDCQLYANLHGQDTFPAHARDVLQEWLVLQFGIDPRVLPQDTSELQALYQQQIEGQRVIIVLDNVASLKQIQPLVAHSSSQSPTAYAILITSRSPILTAEHGKTLFVDRLATNLGMSLLTGKPASQTPSQAEGSEDGSKSLHQIIKLADGSPFALQLLGHLLRQVPPTSPDTLMLEIEKGKRKYQASYPEQLSQFMACLNVAYQSLEVEDRDLLSRLSVLHGSQFNAGLAAHLCGQNNTSIVTLRLETLHKKGWLVPMPNLANPGELKEYTMPEVARAFLWKKVTAKARRTLVTWALNWTDDHHNEIDRLMLKSDTEPIADLLKSIAS</sequence>
<dbReference type="InterPro" id="IPR027417">
    <property type="entry name" value="P-loop_NTPase"/>
</dbReference>